<keyword evidence="2" id="KW-1185">Reference proteome</keyword>
<dbReference type="AlphaFoldDB" id="A0A511N720"/>
<organism evidence="1 2">
    <name type="scientific">Deinococcus cellulosilyticus (strain DSM 18568 / NBRC 106333 / KACC 11606 / 5516J-15)</name>
    <dbReference type="NCBI Taxonomy" id="1223518"/>
    <lineage>
        <taxon>Bacteria</taxon>
        <taxon>Thermotogati</taxon>
        <taxon>Deinococcota</taxon>
        <taxon>Deinococci</taxon>
        <taxon>Deinococcales</taxon>
        <taxon>Deinococcaceae</taxon>
        <taxon>Deinococcus</taxon>
    </lineage>
</organism>
<protein>
    <submittedName>
        <fullName evidence="1">Uncharacterized protein</fullName>
    </submittedName>
</protein>
<dbReference type="EMBL" id="BJXB01000019">
    <property type="protein sequence ID" value="GEM48277.1"/>
    <property type="molecule type" value="Genomic_DNA"/>
</dbReference>
<comment type="caution">
    <text evidence="1">The sequence shown here is derived from an EMBL/GenBank/DDBJ whole genome shotgun (WGS) entry which is preliminary data.</text>
</comment>
<sequence>MPQAEVMAGFELLALGITPYQPPLIPTPYNDHWRGPHLPNPKTIQSFHLQTVLYTGTDVLFWGGIFCVKAV</sequence>
<dbReference type="Proteomes" id="UP000321306">
    <property type="component" value="Unassembled WGS sequence"/>
</dbReference>
<accession>A0A511N720</accession>
<name>A0A511N720_DEIC1</name>
<gene>
    <name evidence="1" type="ORF">DC3_39120</name>
</gene>
<evidence type="ECO:0000313" key="2">
    <source>
        <dbReference type="Proteomes" id="UP000321306"/>
    </source>
</evidence>
<evidence type="ECO:0000313" key="1">
    <source>
        <dbReference type="EMBL" id="GEM48277.1"/>
    </source>
</evidence>
<proteinExistence type="predicted"/>
<reference evidence="1 2" key="1">
    <citation type="submission" date="2019-07" db="EMBL/GenBank/DDBJ databases">
        <title>Whole genome shotgun sequence of Deinococcus cellulosilyticus NBRC 106333.</title>
        <authorList>
            <person name="Hosoyama A."/>
            <person name="Uohara A."/>
            <person name="Ohji S."/>
            <person name="Ichikawa N."/>
        </authorList>
    </citation>
    <scope>NUCLEOTIDE SEQUENCE [LARGE SCALE GENOMIC DNA]</scope>
    <source>
        <strain evidence="1 2">NBRC 106333</strain>
    </source>
</reference>